<dbReference type="AlphaFoldDB" id="A0AAV3QJU9"/>
<name>A0AAV3QJU9_LITER</name>
<evidence type="ECO:0000313" key="2">
    <source>
        <dbReference type="Proteomes" id="UP001454036"/>
    </source>
</evidence>
<keyword evidence="2" id="KW-1185">Reference proteome</keyword>
<sequence length="292" mass="34096">MRVKCYKGVVDSVISGVQKGGRVGTRVYFHPRSSVDIAICITKRGLPHAHFLIILKPCSKLLRPEEYDRFVSTELPNKDADPYMYGLVFKHMMHGSCGELNDENVCMRDTSCKNKYPKLFSDHSVHGKGSYPTYHRRDDGRSTMVRGKLLDNRWVVPYSPRLLAKFNCHFNMEICCDIRIVKYLYKYVHKGHDNVSFRISSEHSSQNVNEIDNFRNARWVSLPEAIWRIYGFPLNGIYTAVLQLRVHLPDYQTIRFEDDANLEELMRDEKSKRSMLTEFFRMNDTDQNVTHS</sequence>
<dbReference type="Proteomes" id="UP001454036">
    <property type="component" value="Unassembled WGS sequence"/>
</dbReference>
<comment type="caution">
    <text evidence="1">The sequence shown here is derived from an EMBL/GenBank/DDBJ whole genome shotgun (WGS) entry which is preliminary data.</text>
</comment>
<protein>
    <recommendedName>
        <fullName evidence="3">Helitron helicase-like domain-containing protein</fullName>
    </recommendedName>
</protein>
<evidence type="ECO:0000313" key="1">
    <source>
        <dbReference type="EMBL" id="GAA0162477.1"/>
    </source>
</evidence>
<reference evidence="1 2" key="1">
    <citation type="submission" date="2024-01" db="EMBL/GenBank/DDBJ databases">
        <title>The complete chloroplast genome sequence of Lithospermum erythrorhizon: insights into the phylogenetic relationship among Boraginaceae species and the maternal lineages of purple gromwells.</title>
        <authorList>
            <person name="Okada T."/>
            <person name="Watanabe K."/>
        </authorList>
    </citation>
    <scope>NUCLEOTIDE SEQUENCE [LARGE SCALE GENOMIC DNA]</scope>
</reference>
<organism evidence="1 2">
    <name type="scientific">Lithospermum erythrorhizon</name>
    <name type="common">Purple gromwell</name>
    <name type="synonym">Lithospermum officinale var. erythrorhizon</name>
    <dbReference type="NCBI Taxonomy" id="34254"/>
    <lineage>
        <taxon>Eukaryota</taxon>
        <taxon>Viridiplantae</taxon>
        <taxon>Streptophyta</taxon>
        <taxon>Embryophyta</taxon>
        <taxon>Tracheophyta</taxon>
        <taxon>Spermatophyta</taxon>
        <taxon>Magnoliopsida</taxon>
        <taxon>eudicotyledons</taxon>
        <taxon>Gunneridae</taxon>
        <taxon>Pentapetalae</taxon>
        <taxon>asterids</taxon>
        <taxon>lamiids</taxon>
        <taxon>Boraginales</taxon>
        <taxon>Boraginaceae</taxon>
        <taxon>Boraginoideae</taxon>
        <taxon>Lithospermeae</taxon>
        <taxon>Lithospermum</taxon>
    </lineage>
</organism>
<accession>A0AAV3QJU9</accession>
<dbReference type="PANTHER" id="PTHR10492">
    <property type="match status" value="1"/>
</dbReference>
<dbReference type="EMBL" id="BAABME010004467">
    <property type="protein sequence ID" value="GAA0162477.1"/>
    <property type="molecule type" value="Genomic_DNA"/>
</dbReference>
<gene>
    <name evidence="1" type="ORF">LIER_18563</name>
</gene>
<dbReference type="PANTHER" id="PTHR10492:SF94">
    <property type="entry name" value="ATP-DEPENDENT DNA HELICASE"/>
    <property type="match status" value="1"/>
</dbReference>
<evidence type="ECO:0008006" key="3">
    <source>
        <dbReference type="Google" id="ProtNLM"/>
    </source>
</evidence>
<proteinExistence type="predicted"/>